<sequence length="277" mass="31795">MKEGYMCEIYDSASTITLYEWVQSTCEEIVKRNNIDPSNIGIIINSSIGLYETTAKKNTSAPGIGYHVQKSLNANNAFVFELFHNDWGNMLQICSHFMSRTEYDYSLVLQTNKFTNTLKDYNNGFSIPDGISIMLIKKSLGSLKLENYPLAIGQKASFEFNAKNKDLLQRDILFRLHWDYNDHSIKEINKQQNEIIASLQKKEIPVVADNWFKDHGECDSAKLALNAAEPNILAMHTIPWNIKRNFDYYRGLDSYAMASFNPFSSYYSVLKISKNEN</sequence>
<protein>
    <submittedName>
        <fullName evidence="1">Uncharacterized protein</fullName>
    </submittedName>
</protein>
<name>A0A3M7TIY5_9FLAO</name>
<dbReference type="GO" id="GO:0016746">
    <property type="term" value="F:acyltransferase activity"/>
    <property type="evidence" value="ECO:0007669"/>
    <property type="project" value="InterPro"/>
</dbReference>
<dbReference type="EMBL" id="QWIU01000002">
    <property type="protein sequence ID" value="RNA63523.1"/>
    <property type="molecule type" value="Genomic_DNA"/>
</dbReference>
<evidence type="ECO:0000313" key="1">
    <source>
        <dbReference type="EMBL" id="RNA63523.1"/>
    </source>
</evidence>
<gene>
    <name evidence="1" type="ORF">D1631_17195</name>
</gene>
<comment type="caution">
    <text evidence="1">The sequence shown here is derived from an EMBL/GenBank/DDBJ whole genome shotgun (WGS) entry which is preliminary data.</text>
</comment>
<dbReference type="Gene3D" id="3.40.47.10">
    <property type="match status" value="1"/>
</dbReference>
<proteinExistence type="predicted"/>
<dbReference type="InterPro" id="IPR016039">
    <property type="entry name" value="Thiolase-like"/>
</dbReference>
<dbReference type="AlphaFoldDB" id="A0A3M7TIY5"/>
<reference evidence="1 2" key="1">
    <citation type="submission" date="2018-08" db="EMBL/GenBank/DDBJ databases">
        <title>Chryseobacterium nematophagum: a novel matrix digesting pathogen of nematodes.</title>
        <authorList>
            <person name="Page A."/>
            <person name="Roberts M."/>
            <person name="Felix M.-A."/>
            <person name="Weir W."/>
        </authorList>
    </citation>
    <scope>NUCLEOTIDE SEQUENCE [LARGE SCALE GENOMIC DNA]</scope>
    <source>
        <strain evidence="1 2">JUb129</strain>
    </source>
</reference>
<evidence type="ECO:0000313" key="2">
    <source>
        <dbReference type="Proteomes" id="UP000278775"/>
    </source>
</evidence>
<organism evidence="1 2">
    <name type="scientific">Chryseobacterium nematophagum</name>
    <dbReference type="NCBI Taxonomy" id="2305228"/>
    <lineage>
        <taxon>Bacteria</taxon>
        <taxon>Pseudomonadati</taxon>
        <taxon>Bacteroidota</taxon>
        <taxon>Flavobacteriia</taxon>
        <taxon>Flavobacteriales</taxon>
        <taxon>Weeksellaceae</taxon>
        <taxon>Chryseobacterium group</taxon>
        <taxon>Chryseobacterium</taxon>
    </lineage>
</organism>
<dbReference type="Proteomes" id="UP000278775">
    <property type="component" value="Unassembled WGS sequence"/>
</dbReference>
<accession>A0A3M7TIY5</accession>